<protein>
    <submittedName>
        <fullName evidence="2">Uncharacterized protein</fullName>
    </submittedName>
</protein>
<comment type="caution">
    <text evidence="2">The sequence shown here is derived from an EMBL/GenBank/DDBJ whole genome shotgun (WGS) entry which is preliminary data.</text>
</comment>
<dbReference type="Proteomes" id="UP001604043">
    <property type="component" value="Unassembled WGS sequence"/>
</dbReference>
<feature type="region of interest" description="Disordered" evidence="1">
    <location>
        <begin position="33"/>
        <end position="67"/>
    </location>
</feature>
<dbReference type="RefSeq" id="WP_394010025.1">
    <property type="nucleotide sequence ID" value="NZ_JBAFUR010000008.1"/>
</dbReference>
<name>A0ABW6ZPX0_9HYPH</name>
<dbReference type="EMBL" id="JBAFUR010000008">
    <property type="protein sequence ID" value="MFG1254976.1"/>
    <property type="molecule type" value="Genomic_DNA"/>
</dbReference>
<evidence type="ECO:0000313" key="2">
    <source>
        <dbReference type="EMBL" id="MFG1254976.1"/>
    </source>
</evidence>
<organism evidence="2 3">
    <name type="scientific">Xanthobacter aminoxidans</name>
    <dbReference type="NCBI Taxonomy" id="186280"/>
    <lineage>
        <taxon>Bacteria</taxon>
        <taxon>Pseudomonadati</taxon>
        <taxon>Pseudomonadota</taxon>
        <taxon>Alphaproteobacteria</taxon>
        <taxon>Hyphomicrobiales</taxon>
        <taxon>Xanthobacteraceae</taxon>
        <taxon>Xanthobacter</taxon>
    </lineage>
</organism>
<evidence type="ECO:0000313" key="3">
    <source>
        <dbReference type="Proteomes" id="UP001604043"/>
    </source>
</evidence>
<evidence type="ECO:0000256" key="1">
    <source>
        <dbReference type="SAM" id="MobiDB-lite"/>
    </source>
</evidence>
<accession>A0ABW6ZPX0</accession>
<keyword evidence="3" id="KW-1185">Reference proteome</keyword>
<reference evidence="2 3" key="1">
    <citation type="submission" date="2024-02" db="EMBL/GenBank/DDBJ databases">
        <title>Expansion and revision of Xanthobacter and proposal of Roseixanthobacter gen. nov.</title>
        <authorList>
            <person name="Soltysiak M.P.M."/>
            <person name="Jalihal A."/>
            <person name="Ory A."/>
            <person name="Chrisophersen C."/>
            <person name="Lee A.D."/>
            <person name="Boulton J."/>
            <person name="Springer M."/>
        </authorList>
    </citation>
    <scope>NUCLEOTIDE SEQUENCE [LARGE SCALE GENOMIC DNA]</scope>
    <source>
        <strain evidence="2 3">CB5</strain>
    </source>
</reference>
<gene>
    <name evidence="2" type="ORF">V5F30_22400</name>
</gene>
<sequence length="67" mass="6954">MTFEPRLVSEADATRLGVMPGWWALAPDGTPVAGPYPNQEAPIVGIGKRGADQPTGRAGQSGPPPEE</sequence>
<proteinExistence type="predicted"/>